<accession>A0A3B0W2G8</accession>
<dbReference type="CDD" id="cd02566">
    <property type="entry name" value="PseudoU_synth_RluE"/>
    <property type="match status" value="1"/>
</dbReference>
<dbReference type="InterPro" id="IPR050343">
    <property type="entry name" value="RsuA_PseudoU_synthase"/>
</dbReference>
<dbReference type="InterPro" id="IPR042092">
    <property type="entry name" value="PsdUridine_s_RsuA/RluB/E/F_cat"/>
</dbReference>
<dbReference type="Gene3D" id="3.30.70.1560">
    <property type="entry name" value="Alpha-L RNA-binding motif"/>
    <property type="match status" value="1"/>
</dbReference>
<dbReference type="InterPro" id="IPR020103">
    <property type="entry name" value="PsdUridine_synth_cat_dom_sf"/>
</dbReference>
<dbReference type="InterPro" id="IPR000748">
    <property type="entry name" value="PsdUridine_synth_RsuA/RluB/E/F"/>
</dbReference>
<dbReference type="NCBIfam" id="TIGR00093">
    <property type="entry name" value="pseudouridine synthase"/>
    <property type="match status" value="1"/>
</dbReference>
<dbReference type="Pfam" id="PF00849">
    <property type="entry name" value="PseudoU_synth_2"/>
    <property type="match status" value="1"/>
</dbReference>
<dbReference type="PANTHER" id="PTHR47683:SF2">
    <property type="entry name" value="RNA-BINDING S4 DOMAIN-CONTAINING PROTEIN"/>
    <property type="match status" value="1"/>
</dbReference>
<dbReference type="SUPFAM" id="SSF55120">
    <property type="entry name" value="Pseudouridine synthase"/>
    <property type="match status" value="1"/>
</dbReference>
<dbReference type="InterPro" id="IPR006145">
    <property type="entry name" value="PsdUridine_synth_RsuA/RluA"/>
</dbReference>
<organism evidence="4">
    <name type="scientific">hydrothermal vent metagenome</name>
    <dbReference type="NCBI Taxonomy" id="652676"/>
    <lineage>
        <taxon>unclassified sequences</taxon>
        <taxon>metagenomes</taxon>
        <taxon>ecological metagenomes</taxon>
    </lineage>
</organism>
<dbReference type="GO" id="GO:0005829">
    <property type="term" value="C:cytosol"/>
    <property type="evidence" value="ECO:0007669"/>
    <property type="project" value="UniProtKB-ARBA"/>
</dbReference>
<gene>
    <name evidence="4" type="ORF">MNBD_GAMMA04-7</name>
</gene>
<dbReference type="InterPro" id="IPR018496">
    <property type="entry name" value="PsdUridine_synth_RsuA/RluB_CS"/>
</dbReference>
<reference evidence="4" key="1">
    <citation type="submission" date="2018-06" db="EMBL/GenBank/DDBJ databases">
        <authorList>
            <person name="Zhirakovskaya E."/>
        </authorList>
    </citation>
    <scope>NUCLEOTIDE SEQUENCE</scope>
</reference>
<dbReference type="GO" id="GO:0003723">
    <property type="term" value="F:RNA binding"/>
    <property type="evidence" value="ECO:0007669"/>
    <property type="project" value="InterPro"/>
</dbReference>
<evidence type="ECO:0000256" key="1">
    <source>
        <dbReference type="ARBA" id="ARBA00008348"/>
    </source>
</evidence>
<dbReference type="GO" id="GO:0006364">
    <property type="term" value="P:rRNA processing"/>
    <property type="evidence" value="ECO:0007669"/>
    <property type="project" value="UniProtKB-ARBA"/>
</dbReference>
<dbReference type="EMBL" id="UOFB01000155">
    <property type="protein sequence ID" value="VAW46710.1"/>
    <property type="molecule type" value="Genomic_DNA"/>
</dbReference>
<dbReference type="InterPro" id="IPR020094">
    <property type="entry name" value="TruA/RsuA/RluB/E/F_N"/>
</dbReference>
<keyword evidence="2 4" id="KW-0413">Isomerase</keyword>
<evidence type="ECO:0000256" key="2">
    <source>
        <dbReference type="ARBA" id="ARBA00023235"/>
    </source>
</evidence>
<comment type="similarity">
    <text evidence="1">Belongs to the pseudouridine synthase RsuA family.</text>
</comment>
<protein>
    <submittedName>
        <fullName evidence="4">Ribosomal large subunit pseudouridine synthase E</fullName>
        <ecNumber evidence="4">5.4.99.20</ecNumber>
    </submittedName>
</protein>
<dbReference type="GO" id="GO:0160137">
    <property type="term" value="F:23S rRNA pseudouridine(2457) synthase activity"/>
    <property type="evidence" value="ECO:0007669"/>
    <property type="project" value="UniProtKB-EC"/>
</dbReference>
<dbReference type="FunFam" id="3.30.70.1560:FF:000001">
    <property type="entry name" value="Pseudouridine synthase"/>
    <property type="match status" value="1"/>
</dbReference>
<dbReference type="EC" id="5.4.99.20" evidence="4"/>
<name>A0A3B0W2G8_9ZZZZ</name>
<sequence length="191" mass="21474">MSQLILLNKPFNVLCQFTDNSPQSESRETLANYIQYKGFYAAGRLDRDSEGLLLLTDDGALQHAITDPKHKLPKTYLAQVEGDVTSEAIQQLSKGVALKDGLTRPARAKKVPPPTWLWPRIPPVRQRKNIPTSWIELTLTEGKNRQVRRMTAAVGFPTLRLIRIQIGQWSIHNLAPGESILLKNQSLKAKT</sequence>
<dbReference type="PROSITE" id="PS01149">
    <property type="entry name" value="PSI_RSU"/>
    <property type="match status" value="1"/>
</dbReference>
<dbReference type="Gene3D" id="3.30.70.580">
    <property type="entry name" value="Pseudouridine synthase I, catalytic domain, N-terminal subdomain"/>
    <property type="match status" value="1"/>
</dbReference>
<evidence type="ECO:0000313" key="4">
    <source>
        <dbReference type="EMBL" id="VAW46710.1"/>
    </source>
</evidence>
<evidence type="ECO:0000259" key="3">
    <source>
        <dbReference type="Pfam" id="PF00849"/>
    </source>
</evidence>
<dbReference type="PANTHER" id="PTHR47683">
    <property type="entry name" value="PSEUDOURIDINE SYNTHASE FAMILY PROTEIN-RELATED"/>
    <property type="match status" value="1"/>
</dbReference>
<feature type="domain" description="Pseudouridine synthase RsuA/RluA-like" evidence="3">
    <location>
        <begin position="3"/>
        <end position="153"/>
    </location>
</feature>
<dbReference type="AlphaFoldDB" id="A0A3B0W2G8"/>
<proteinExistence type="inferred from homology"/>
<dbReference type="GO" id="GO:0001522">
    <property type="term" value="P:pseudouridine synthesis"/>
    <property type="evidence" value="ECO:0007669"/>
    <property type="project" value="InterPro"/>
</dbReference>